<reference evidence="1" key="1">
    <citation type="submission" date="2021-03" db="EMBL/GenBank/DDBJ databases">
        <title>Draft genome sequence of rust myrtle Austropuccinia psidii MF-1, a brazilian biotype.</title>
        <authorList>
            <person name="Quecine M.C."/>
            <person name="Pachon D.M.R."/>
            <person name="Bonatelli M.L."/>
            <person name="Correr F.H."/>
            <person name="Franceschini L.M."/>
            <person name="Leite T.F."/>
            <person name="Margarido G.R.A."/>
            <person name="Almeida C.A."/>
            <person name="Ferrarezi J.A."/>
            <person name="Labate C.A."/>
        </authorList>
    </citation>
    <scope>NUCLEOTIDE SEQUENCE</scope>
    <source>
        <strain evidence="1">MF-1</strain>
    </source>
</reference>
<dbReference type="EMBL" id="AVOT02095264">
    <property type="protein sequence ID" value="MBW0574948.1"/>
    <property type="molecule type" value="Genomic_DNA"/>
</dbReference>
<comment type="caution">
    <text evidence="1">The sequence shown here is derived from an EMBL/GenBank/DDBJ whole genome shotgun (WGS) entry which is preliminary data.</text>
</comment>
<dbReference type="Proteomes" id="UP000765509">
    <property type="component" value="Unassembled WGS sequence"/>
</dbReference>
<accession>A0A9Q3K572</accession>
<evidence type="ECO:0000313" key="2">
    <source>
        <dbReference type="Proteomes" id="UP000765509"/>
    </source>
</evidence>
<name>A0A9Q3K572_9BASI</name>
<gene>
    <name evidence="1" type="ORF">O181_114663</name>
</gene>
<dbReference type="AlphaFoldDB" id="A0A9Q3K572"/>
<evidence type="ECO:0000313" key="1">
    <source>
        <dbReference type="EMBL" id="MBW0574948.1"/>
    </source>
</evidence>
<sequence>MLNFLSYSCSKVKKYYSPTCTYELNTKNLPPHPTFDKPVNCVDILRNEYTCEHTTCNNYLSPNHKGTFKDCYMPKSPKVSLNMDIYSYQVIESCSKIKVFPEATYAAWDGYQALCPFDKLTNVNNQMLTCWKCEYKGIVKPPDQDCAKLP</sequence>
<proteinExistence type="predicted"/>
<keyword evidence="2" id="KW-1185">Reference proteome</keyword>
<protein>
    <submittedName>
        <fullName evidence="1">Uncharacterized protein</fullName>
    </submittedName>
</protein>
<organism evidence="1 2">
    <name type="scientific">Austropuccinia psidii MF-1</name>
    <dbReference type="NCBI Taxonomy" id="1389203"/>
    <lineage>
        <taxon>Eukaryota</taxon>
        <taxon>Fungi</taxon>
        <taxon>Dikarya</taxon>
        <taxon>Basidiomycota</taxon>
        <taxon>Pucciniomycotina</taxon>
        <taxon>Pucciniomycetes</taxon>
        <taxon>Pucciniales</taxon>
        <taxon>Sphaerophragmiaceae</taxon>
        <taxon>Austropuccinia</taxon>
    </lineage>
</organism>